<protein>
    <submittedName>
        <fullName evidence="2">Uncharacterized protein</fullName>
    </submittedName>
</protein>
<feature type="chain" id="PRO_5041673621" evidence="1">
    <location>
        <begin position="23"/>
        <end position="164"/>
    </location>
</feature>
<dbReference type="Proteomes" id="UP000014634">
    <property type="component" value="Unassembled WGS sequence"/>
</dbReference>
<evidence type="ECO:0000313" key="3">
    <source>
        <dbReference type="Proteomes" id="UP000014634"/>
    </source>
</evidence>
<reference evidence="2 3" key="1">
    <citation type="submission" date="2013-04" db="EMBL/GenBank/DDBJ databases">
        <title>The Genome Sequence of Treponema medium ATCC 700293.</title>
        <authorList>
            <consortium name="The Broad Institute Genomics Platform"/>
            <person name="Earl A."/>
            <person name="Ward D."/>
            <person name="Feldgarden M."/>
            <person name="Gevers D."/>
            <person name="Leonetti C."/>
            <person name="Blanton J.M."/>
            <person name="Dewhirst F.E."/>
            <person name="Izard J."/>
            <person name="Walker B."/>
            <person name="Young S."/>
            <person name="Zeng Q."/>
            <person name="Gargeya S."/>
            <person name="Fitzgerald M."/>
            <person name="Haas B."/>
            <person name="Abouelleil A."/>
            <person name="Allen A.W."/>
            <person name="Alvarado L."/>
            <person name="Arachchi H.M."/>
            <person name="Berlin A.M."/>
            <person name="Chapman S.B."/>
            <person name="Gainer-Dewar J."/>
            <person name="Goldberg J."/>
            <person name="Griggs A."/>
            <person name="Gujja S."/>
            <person name="Hansen M."/>
            <person name="Howarth C."/>
            <person name="Imamovic A."/>
            <person name="Ireland A."/>
            <person name="Larimer J."/>
            <person name="McCowan C."/>
            <person name="Murphy C."/>
            <person name="Pearson M."/>
            <person name="Poon T.W."/>
            <person name="Priest M."/>
            <person name="Roberts A."/>
            <person name="Saif S."/>
            <person name="Shea T."/>
            <person name="Sisk P."/>
            <person name="Sykes S."/>
            <person name="Wortman J."/>
            <person name="Nusbaum C."/>
            <person name="Birren B."/>
        </authorList>
    </citation>
    <scope>NUCLEOTIDE SEQUENCE [LARGE SCALE GENOMIC DNA]</scope>
    <source>
        <strain evidence="2 3">ATCC 700293</strain>
    </source>
</reference>
<accession>A0AA87NQD6</accession>
<sequence>MTKTSIAAGLLLVIFTMTGLYAQAQTPQVKPILTEKAVKGFIKNHNKLLEELNTFQYDENSTEAQWFEAFRDALEEDTHQAAAFLKKNPAPKKLQALFRKYGLDGKTGLLQIMVIVYTALSIEYGDSDIPFNIHPDDLKLVQKYRAEVSELLKPIPIETENNSK</sequence>
<dbReference type="AlphaFoldDB" id="A0AA87NQD6"/>
<dbReference type="RefSeq" id="WP_016524006.1">
    <property type="nucleotide sequence ID" value="NZ_KE332517.1"/>
</dbReference>
<evidence type="ECO:0000256" key="1">
    <source>
        <dbReference type="SAM" id="SignalP"/>
    </source>
</evidence>
<proteinExistence type="predicted"/>
<keyword evidence="1" id="KW-0732">Signal</keyword>
<gene>
    <name evidence="2" type="ORF">HMPREF9195_02078</name>
</gene>
<dbReference type="EMBL" id="ATFE01000014">
    <property type="protein sequence ID" value="EPF27947.1"/>
    <property type="molecule type" value="Genomic_DNA"/>
</dbReference>
<comment type="caution">
    <text evidence="2">The sequence shown here is derived from an EMBL/GenBank/DDBJ whole genome shotgun (WGS) entry which is preliminary data.</text>
</comment>
<evidence type="ECO:0000313" key="2">
    <source>
        <dbReference type="EMBL" id="EPF27947.1"/>
    </source>
</evidence>
<name>A0AA87NQD6_TREMD</name>
<organism evidence="2 3">
    <name type="scientific">Treponema medium ATCC 700293</name>
    <dbReference type="NCBI Taxonomy" id="1125700"/>
    <lineage>
        <taxon>Bacteria</taxon>
        <taxon>Pseudomonadati</taxon>
        <taxon>Spirochaetota</taxon>
        <taxon>Spirochaetia</taxon>
        <taxon>Spirochaetales</taxon>
        <taxon>Treponemataceae</taxon>
        <taxon>Treponema</taxon>
    </lineage>
</organism>
<feature type="signal peptide" evidence="1">
    <location>
        <begin position="1"/>
        <end position="22"/>
    </location>
</feature>